<evidence type="ECO:0000259" key="3">
    <source>
        <dbReference type="Pfam" id="PF00501"/>
    </source>
</evidence>
<dbReference type="Proteomes" id="UP000032522">
    <property type="component" value="Unassembled WGS sequence"/>
</dbReference>
<dbReference type="PANTHER" id="PTHR43767:SF9">
    <property type="entry name" value="LONG-CHAIN-FATTY-ACID--COA LIGASE"/>
    <property type="match status" value="1"/>
</dbReference>
<dbReference type="Pfam" id="PF00501">
    <property type="entry name" value="AMP-binding"/>
    <property type="match status" value="1"/>
</dbReference>
<accession>A0A0D8BUS6</accession>
<evidence type="ECO:0000313" key="5">
    <source>
        <dbReference type="EMBL" id="KJE27152.1"/>
    </source>
</evidence>
<comment type="caution">
    <text evidence="5">The sequence shown here is derived from an EMBL/GenBank/DDBJ whole genome shotgun (WGS) entry which is preliminary data.</text>
</comment>
<dbReference type="AlphaFoldDB" id="A0A0D8BUS6"/>
<dbReference type="Gene3D" id="3.30.300.30">
    <property type="match status" value="1"/>
</dbReference>
<dbReference type="InterPro" id="IPR025110">
    <property type="entry name" value="AMP-bd_C"/>
</dbReference>
<dbReference type="PATRIC" id="fig|1462.6.peg.2356"/>
<dbReference type="SUPFAM" id="SSF56801">
    <property type="entry name" value="Acetyl-CoA synthetase-like"/>
    <property type="match status" value="1"/>
</dbReference>
<feature type="domain" description="AMP-binding enzyme C-terminal" evidence="4">
    <location>
        <begin position="450"/>
        <end position="525"/>
    </location>
</feature>
<dbReference type="InterPro" id="IPR045851">
    <property type="entry name" value="AMP-bd_C_sf"/>
</dbReference>
<dbReference type="NCBIfam" id="NF004837">
    <property type="entry name" value="PRK06187.1"/>
    <property type="match status" value="1"/>
</dbReference>
<dbReference type="InterPro" id="IPR042099">
    <property type="entry name" value="ANL_N_sf"/>
</dbReference>
<dbReference type="EMBL" id="JYBP01000003">
    <property type="protein sequence ID" value="KJE27152.1"/>
    <property type="molecule type" value="Genomic_DNA"/>
</dbReference>
<dbReference type="OrthoDB" id="9803968at2"/>
<dbReference type="PROSITE" id="PS00455">
    <property type="entry name" value="AMP_BINDING"/>
    <property type="match status" value="1"/>
</dbReference>
<gene>
    <name evidence="5" type="ORF">LG52_2100</name>
</gene>
<evidence type="ECO:0000259" key="4">
    <source>
        <dbReference type="Pfam" id="PF13193"/>
    </source>
</evidence>
<dbReference type="InterPro" id="IPR050237">
    <property type="entry name" value="ATP-dep_AMP-bd_enzyme"/>
</dbReference>
<dbReference type="PANTHER" id="PTHR43767">
    <property type="entry name" value="LONG-CHAIN-FATTY-ACID--COA LIGASE"/>
    <property type="match status" value="1"/>
</dbReference>
<evidence type="ECO:0000313" key="6">
    <source>
        <dbReference type="Proteomes" id="UP000032522"/>
    </source>
</evidence>
<dbReference type="Pfam" id="PF13193">
    <property type="entry name" value="AMP-binding_C"/>
    <property type="match status" value="1"/>
</dbReference>
<dbReference type="InterPro" id="IPR020845">
    <property type="entry name" value="AMP-binding_CS"/>
</dbReference>
<evidence type="ECO:0000256" key="1">
    <source>
        <dbReference type="ARBA" id="ARBA00006432"/>
    </source>
</evidence>
<proteinExistence type="inferred from homology"/>
<dbReference type="FunFam" id="3.40.50.12780:FF:000003">
    <property type="entry name" value="Long-chain-fatty-acid--CoA ligase FadD"/>
    <property type="match status" value="1"/>
</dbReference>
<dbReference type="Gene3D" id="3.40.50.12780">
    <property type="entry name" value="N-terminal domain of ligase-like"/>
    <property type="match status" value="1"/>
</dbReference>
<dbReference type="GO" id="GO:0016877">
    <property type="term" value="F:ligase activity, forming carbon-sulfur bonds"/>
    <property type="evidence" value="ECO:0007669"/>
    <property type="project" value="UniProtKB-ARBA"/>
</dbReference>
<protein>
    <submittedName>
        <fullName evidence="5">AMP-binding enzyme family protein</fullName>
    </submittedName>
</protein>
<sequence length="539" mass="58955">MSEKRALSLYPEHISFNMDIPDKTVCDVLHERAAEFGSQPALTFYDKTMTYAELEAAVNRFTSSLQALGVQKGDRVAIMLPNCPQYVIAYYGILQAGAIVTQVNPMLVERELAYLLKDSGAETIVIYEPLYSRLAAVRGGTAVKQAVTVSLGAPPSVSLAPGDVTFDEFLARGSGAVRSVPIEPMYDVAVLQYTGGTTGRSKGAMLTHRNIFANVLQCAEFFKGTFEMGKERYLTVIPLFHVFAMTSGMNLAIYQGAENILLPRFELKEVLETIRDRQPTVFPGVPTMYVAITNTPGVEQYGISSIKTCNSGSAPMPLELMRDFEAKTGAVVLEGYGLSEASPVTHCNPPFAARKPGTVGIGMPLTEYKVVDVATGTQELPPGEVGELIIRGPQVMKGYWNMPEETAAALRDGWLYTGDLASIDEEGYVTIVDRKKDLIIAGGYNIYPREIEEVLYEHPAVKEAAAVGVPDSYRGETVKAVIVLKDGMQASEEEILAHCRKNLAAYKVPRIVEFRAELPKTNVGKILRRALREEASRSQ</sequence>
<dbReference type="RefSeq" id="WP_044731880.1">
    <property type="nucleotide sequence ID" value="NZ_JYBP01000003.1"/>
</dbReference>
<evidence type="ECO:0000256" key="2">
    <source>
        <dbReference type="ARBA" id="ARBA00022598"/>
    </source>
</evidence>
<dbReference type="CDD" id="cd05936">
    <property type="entry name" value="FC-FACS_FadD_like"/>
    <property type="match status" value="1"/>
</dbReference>
<reference evidence="5 6" key="1">
    <citation type="submission" date="2015-01" db="EMBL/GenBank/DDBJ databases">
        <authorList>
            <person name="Filippidou S."/>
            <person name="Jeanneret N."/>
            <person name="Russel-Delif L."/>
            <person name="Junier T."/>
            <person name="Wunderlin T."/>
            <person name="Molina V."/>
            <person name="Johnson S.L."/>
            <person name="Davenport K.W."/>
            <person name="Chain P.S."/>
            <person name="Dorador C."/>
            <person name="Junier P."/>
        </authorList>
    </citation>
    <scope>NUCLEOTIDE SEQUENCE [LARGE SCALE GENOMIC DNA]</scope>
    <source>
        <strain evidence="5 6">Et7/4</strain>
    </source>
</reference>
<dbReference type="FunFam" id="3.30.300.30:FF:000008">
    <property type="entry name" value="2,3-dihydroxybenzoate-AMP ligase"/>
    <property type="match status" value="1"/>
</dbReference>
<organism evidence="5 6">
    <name type="scientific">Geobacillus kaustophilus</name>
    <dbReference type="NCBI Taxonomy" id="1462"/>
    <lineage>
        <taxon>Bacteria</taxon>
        <taxon>Bacillati</taxon>
        <taxon>Bacillota</taxon>
        <taxon>Bacilli</taxon>
        <taxon>Bacillales</taxon>
        <taxon>Anoxybacillaceae</taxon>
        <taxon>Geobacillus</taxon>
        <taxon>Geobacillus thermoleovorans group</taxon>
    </lineage>
</organism>
<dbReference type="InterPro" id="IPR000873">
    <property type="entry name" value="AMP-dep_synth/lig_dom"/>
</dbReference>
<feature type="domain" description="AMP-dependent synthetase/ligase" evidence="3">
    <location>
        <begin position="30"/>
        <end position="400"/>
    </location>
</feature>
<name>A0A0D8BUS6_GEOKU</name>
<comment type="similarity">
    <text evidence="1">Belongs to the ATP-dependent AMP-binding enzyme family.</text>
</comment>
<keyword evidence="2" id="KW-0436">Ligase</keyword>